<accession>A0A5C6U7M6</accession>
<dbReference type="Gene3D" id="2.10.70.100">
    <property type="match status" value="1"/>
</dbReference>
<dbReference type="Gene3D" id="3.30.450.20">
    <property type="entry name" value="PAS domain"/>
    <property type="match status" value="1"/>
</dbReference>
<dbReference type="CDD" id="cd01949">
    <property type="entry name" value="GGDEF"/>
    <property type="match status" value="1"/>
</dbReference>
<dbReference type="AlphaFoldDB" id="A0A5C6U7M6"/>
<dbReference type="EMBL" id="VOPY01000004">
    <property type="protein sequence ID" value="TXC67725.1"/>
    <property type="molecule type" value="Genomic_DNA"/>
</dbReference>
<dbReference type="Pfam" id="PF08447">
    <property type="entry name" value="PAS_3"/>
    <property type="match status" value="1"/>
</dbReference>
<dbReference type="SMART" id="SM00267">
    <property type="entry name" value="GGDEF"/>
    <property type="match status" value="1"/>
</dbReference>
<protein>
    <submittedName>
        <fullName evidence="3">Diguanylate cyclase</fullName>
    </submittedName>
</protein>
<dbReference type="NCBIfam" id="TIGR00229">
    <property type="entry name" value="sensory_box"/>
    <property type="match status" value="1"/>
</dbReference>
<dbReference type="NCBIfam" id="TIGR00254">
    <property type="entry name" value="GGDEF"/>
    <property type="match status" value="1"/>
</dbReference>
<dbReference type="PROSITE" id="PS50113">
    <property type="entry name" value="PAC"/>
    <property type="match status" value="1"/>
</dbReference>
<sequence length="314" mass="34198">MNQPVARGALCTDFAASNDIGLDASELYDLAAALLPIGAWSCDLASDRLSWTDGVFDMFGLSSERTPDRRATIEMYSEESREQLERKRLQAIETGAGFTLDASIIRPDGIERWIRITAATRASHGRVRTLFGMKQDITEERARWDALRAQAECDPLTGVANRSRFQNFLNQPNGGPGTAHTGALILFDMDDFKLVNDCWGHAAGDACLIAFARRLREAFGEAHLVSRIGGDEFAVLLPLSGSRSETEGAVHALIGDLLAPVVWQGHLLPLSVSVGLAFDAEAHGRDPHKLFIAADEALYSAKERKNGSSVFVGR</sequence>
<proteinExistence type="predicted"/>
<gene>
    <name evidence="3" type="ORF">FSZ31_12145</name>
</gene>
<dbReference type="OrthoDB" id="315417at2"/>
<feature type="domain" description="PAC" evidence="1">
    <location>
        <begin position="98"/>
        <end position="149"/>
    </location>
</feature>
<dbReference type="InterPro" id="IPR035965">
    <property type="entry name" value="PAS-like_dom_sf"/>
</dbReference>
<keyword evidence="4" id="KW-1185">Reference proteome</keyword>
<comment type="caution">
    <text evidence="3">The sequence shown here is derived from an EMBL/GenBank/DDBJ whole genome shotgun (WGS) entry which is preliminary data.</text>
</comment>
<dbReference type="InterPro" id="IPR000160">
    <property type="entry name" value="GGDEF_dom"/>
</dbReference>
<evidence type="ECO:0000313" key="4">
    <source>
        <dbReference type="Proteomes" id="UP000321129"/>
    </source>
</evidence>
<dbReference type="InterPro" id="IPR043128">
    <property type="entry name" value="Rev_trsase/Diguanyl_cyclase"/>
</dbReference>
<dbReference type="PANTHER" id="PTHR44757:SF2">
    <property type="entry name" value="BIOFILM ARCHITECTURE MAINTENANCE PROTEIN MBAA"/>
    <property type="match status" value="1"/>
</dbReference>
<dbReference type="InterPro" id="IPR052155">
    <property type="entry name" value="Biofilm_reg_signaling"/>
</dbReference>
<dbReference type="InterPro" id="IPR000014">
    <property type="entry name" value="PAS"/>
</dbReference>
<dbReference type="Gene3D" id="3.30.70.270">
    <property type="match status" value="1"/>
</dbReference>
<dbReference type="PROSITE" id="PS50887">
    <property type="entry name" value="GGDEF"/>
    <property type="match status" value="1"/>
</dbReference>
<dbReference type="SUPFAM" id="SSF55073">
    <property type="entry name" value="Nucleotide cyclase"/>
    <property type="match status" value="1"/>
</dbReference>
<dbReference type="Proteomes" id="UP000321129">
    <property type="component" value="Unassembled WGS sequence"/>
</dbReference>
<evidence type="ECO:0000259" key="2">
    <source>
        <dbReference type="PROSITE" id="PS50887"/>
    </source>
</evidence>
<dbReference type="PANTHER" id="PTHR44757">
    <property type="entry name" value="DIGUANYLATE CYCLASE DGCP"/>
    <property type="match status" value="1"/>
</dbReference>
<feature type="domain" description="GGDEF" evidence="2">
    <location>
        <begin position="180"/>
        <end position="314"/>
    </location>
</feature>
<dbReference type="SMART" id="SM00086">
    <property type="entry name" value="PAC"/>
    <property type="match status" value="1"/>
</dbReference>
<name>A0A5C6U7M6_9SPHN</name>
<organism evidence="3 4">
    <name type="scientific">Flavisphingopyxis soli</name>
    <dbReference type="NCBI Taxonomy" id="2601267"/>
    <lineage>
        <taxon>Bacteria</taxon>
        <taxon>Pseudomonadati</taxon>
        <taxon>Pseudomonadota</taxon>
        <taxon>Alphaproteobacteria</taxon>
        <taxon>Sphingomonadales</taxon>
        <taxon>Sphingopyxidaceae</taxon>
        <taxon>Flavisphingopyxis</taxon>
    </lineage>
</organism>
<dbReference type="InterPro" id="IPR013655">
    <property type="entry name" value="PAS_fold_3"/>
</dbReference>
<reference evidence="3 4" key="1">
    <citation type="submission" date="2019-08" db="EMBL/GenBank/DDBJ databases">
        <title>Sphingorhabdus soil sp. nov., isolated from arctic soil.</title>
        <authorList>
            <person name="Liu Y."/>
        </authorList>
    </citation>
    <scope>NUCLEOTIDE SEQUENCE [LARGE SCALE GENOMIC DNA]</scope>
    <source>
        <strain evidence="3 4">D-2Q-5-6</strain>
    </source>
</reference>
<dbReference type="InterPro" id="IPR001610">
    <property type="entry name" value="PAC"/>
</dbReference>
<dbReference type="Pfam" id="PF00990">
    <property type="entry name" value="GGDEF"/>
    <property type="match status" value="1"/>
</dbReference>
<dbReference type="CDD" id="cd00130">
    <property type="entry name" value="PAS"/>
    <property type="match status" value="1"/>
</dbReference>
<dbReference type="InterPro" id="IPR029787">
    <property type="entry name" value="Nucleotide_cyclase"/>
</dbReference>
<dbReference type="SUPFAM" id="SSF55785">
    <property type="entry name" value="PYP-like sensor domain (PAS domain)"/>
    <property type="match status" value="1"/>
</dbReference>
<evidence type="ECO:0000313" key="3">
    <source>
        <dbReference type="EMBL" id="TXC67725.1"/>
    </source>
</evidence>
<dbReference type="InterPro" id="IPR000700">
    <property type="entry name" value="PAS-assoc_C"/>
</dbReference>
<evidence type="ECO:0000259" key="1">
    <source>
        <dbReference type="PROSITE" id="PS50113"/>
    </source>
</evidence>
<dbReference type="RefSeq" id="WP_147123685.1">
    <property type="nucleotide sequence ID" value="NZ_VOPY01000004.1"/>
</dbReference>